<reference evidence="2 3" key="1">
    <citation type="submission" date="2019-08" db="EMBL/GenBank/DDBJ databases">
        <title>Bacterial whole genome sequence for Glaciihabitans sp. CHu50b-6-2.</title>
        <authorList>
            <person name="Jin L."/>
        </authorList>
    </citation>
    <scope>NUCLEOTIDE SEQUENCE [LARGE SCALE GENOMIC DNA]</scope>
    <source>
        <strain evidence="2 3">CHu50b-6-2</strain>
    </source>
</reference>
<dbReference type="Proteomes" id="UP000321379">
    <property type="component" value="Unassembled WGS sequence"/>
</dbReference>
<gene>
    <name evidence="2" type="ORF">FVP33_11195</name>
</gene>
<dbReference type="Pfam" id="PF12697">
    <property type="entry name" value="Abhydrolase_6"/>
    <property type="match status" value="1"/>
</dbReference>
<dbReference type="PANTHER" id="PTHR43433:SF5">
    <property type="entry name" value="AB HYDROLASE-1 DOMAIN-CONTAINING PROTEIN"/>
    <property type="match status" value="1"/>
</dbReference>
<dbReference type="InterPro" id="IPR000073">
    <property type="entry name" value="AB_hydrolase_1"/>
</dbReference>
<dbReference type="Gene3D" id="3.40.50.1820">
    <property type="entry name" value="alpha/beta hydrolase"/>
    <property type="match status" value="1"/>
</dbReference>
<dbReference type="PANTHER" id="PTHR43433">
    <property type="entry name" value="HYDROLASE, ALPHA/BETA FOLD FAMILY PROTEIN"/>
    <property type="match status" value="1"/>
</dbReference>
<organism evidence="2 3">
    <name type="scientific">Lacisediminihabitans profunda</name>
    <dbReference type="NCBI Taxonomy" id="2594790"/>
    <lineage>
        <taxon>Bacteria</taxon>
        <taxon>Bacillati</taxon>
        <taxon>Actinomycetota</taxon>
        <taxon>Actinomycetes</taxon>
        <taxon>Micrococcales</taxon>
        <taxon>Microbacteriaceae</taxon>
        <taxon>Lacisediminihabitans</taxon>
    </lineage>
</organism>
<dbReference type="InterPro" id="IPR029058">
    <property type="entry name" value="AB_hydrolase_fold"/>
</dbReference>
<proteinExistence type="predicted"/>
<feature type="domain" description="AB hydrolase-1" evidence="1">
    <location>
        <begin position="37"/>
        <end position="240"/>
    </location>
</feature>
<keyword evidence="3" id="KW-1185">Reference proteome</keyword>
<dbReference type="AlphaFoldDB" id="A0A5C8UMR8"/>
<keyword evidence="2" id="KW-0378">Hydrolase</keyword>
<evidence type="ECO:0000313" key="3">
    <source>
        <dbReference type="Proteomes" id="UP000321379"/>
    </source>
</evidence>
<dbReference type="SUPFAM" id="SSF53474">
    <property type="entry name" value="alpha/beta-Hydrolases"/>
    <property type="match status" value="1"/>
</dbReference>
<protein>
    <submittedName>
        <fullName evidence="2">Alpha/beta hydrolase</fullName>
    </submittedName>
</protein>
<evidence type="ECO:0000259" key="1">
    <source>
        <dbReference type="Pfam" id="PF12697"/>
    </source>
</evidence>
<accession>A0A5C8UMR8</accession>
<dbReference type="GO" id="GO:0046503">
    <property type="term" value="P:glycerolipid catabolic process"/>
    <property type="evidence" value="ECO:0007669"/>
    <property type="project" value="TreeGrafter"/>
</dbReference>
<name>A0A5C8UMR8_9MICO</name>
<evidence type="ECO:0000313" key="2">
    <source>
        <dbReference type="EMBL" id="TXN29712.1"/>
    </source>
</evidence>
<sequence>MVETVQSADGTTIAFDRLGGGPAVVVVGGAMNTRLSPYPLATLLADRFTVISYDRRGRGESGDGATYSVDREVDDLAAVVAATGGPAFVYGHSSGGILGLEAAARGVPVTRLAVYEPPYTFDPDGSAADGDPGVARALEAGDPEGAVRAFMRLTGMDDATIDGISHAPFWAGLVAIAHTLPYDLALSGDGRVPADRLSSIDAPTLVMDGGVSPAWAARAAEGLLGAIPGATRATLADQNHGVDHAVLAPVLIEFFEG</sequence>
<dbReference type="GO" id="GO:0004806">
    <property type="term" value="F:triacylglycerol lipase activity"/>
    <property type="evidence" value="ECO:0007669"/>
    <property type="project" value="TreeGrafter"/>
</dbReference>
<dbReference type="RefSeq" id="WP_147783756.1">
    <property type="nucleotide sequence ID" value="NZ_VRMG01000008.1"/>
</dbReference>
<comment type="caution">
    <text evidence="2">The sequence shown here is derived from an EMBL/GenBank/DDBJ whole genome shotgun (WGS) entry which is preliminary data.</text>
</comment>
<dbReference type="EMBL" id="VRMG01000008">
    <property type="protein sequence ID" value="TXN29712.1"/>
    <property type="molecule type" value="Genomic_DNA"/>
</dbReference>
<dbReference type="InterPro" id="IPR050471">
    <property type="entry name" value="AB_hydrolase"/>
</dbReference>